<sequence length="356" mass="37877">MQFSAFISFLALAATGFGAITHKGHDLSSLTMMETAEHAQWHTASGASASLTSILGGNAARLRTWVSDKGNYNTAYTLALAKQLSAANYKILLDMHLSDTWADPTHQSLPAGWPSDVNGVSTKLRQYVSNTLQQYLKAGVKVDLVQLGNEIPEGMLFPAGKISNNNFQPFATLLKAAIAGVHDAATATGKTAPGVVLHLNNGWDSSLQAWWYKSLFATGLVKASDIAVMGVSFYPFFGTSATLANLKTSLNALANTYKKPVMVVETNWPATSCGSTKLSEAYPATPAGQVQWIKGIEGVLDQVPNGLGQGLFYFEPAFINNTSLGSPCADNSLFTVDWKTWPNTKVTAGSSAGMLA</sequence>
<dbReference type="PANTHER" id="PTHR34983:SF1">
    <property type="entry name" value="ARABINOGALACTAN ENDO-BETA-1,4-GALACTANASE A"/>
    <property type="match status" value="1"/>
</dbReference>
<comment type="caution">
    <text evidence="7">The sequence shown here is derived from an EMBL/GenBank/DDBJ whole genome shotgun (WGS) entry which is preliminary data.</text>
</comment>
<name>A0A4U7AQ58_9PEZI</name>
<comment type="similarity">
    <text evidence="2 6">Belongs to the glycosyl hydrolase 53 family.</text>
</comment>
<evidence type="ECO:0000256" key="2">
    <source>
        <dbReference type="ARBA" id="ARBA00010687"/>
    </source>
</evidence>
<dbReference type="GO" id="GO:0031218">
    <property type="term" value="F:arabinogalactan endo-1,4-beta-galactosidase activity"/>
    <property type="evidence" value="ECO:0007669"/>
    <property type="project" value="UniProtKB-EC"/>
</dbReference>
<keyword evidence="6" id="KW-0732">Signal</keyword>
<evidence type="ECO:0000256" key="5">
    <source>
        <dbReference type="ARBA" id="ARBA00023295"/>
    </source>
</evidence>
<evidence type="ECO:0000256" key="3">
    <source>
        <dbReference type="ARBA" id="ARBA00012556"/>
    </source>
</evidence>
<evidence type="ECO:0000256" key="4">
    <source>
        <dbReference type="ARBA" id="ARBA00022801"/>
    </source>
</evidence>
<dbReference type="Gene3D" id="3.20.20.80">
    <property type="entry name" value="Glycosidases"/>
    <property type="match status" value="1"/>
</dbReference>
<evidence type="ECO:0000313" key="8">
    <source>
        <dbReference type="Proteomes" id="UP000308133"/>
    </source>
</evidence>
<dbReference type="EC" id="3.2.1.89" evidence="3 6"/>
<feature type="signal peptide" evidence="6">
    <location>
        <begin position="1"/>
        <end position="18"/>
    </location>
</feature>
<evidence type="ECO:0000256" key="1">
    <source>
        <dbReference type="ARBA" id="ARBA00001695"/>
    </source>
</evidence>
<dbReference type="GO" id="GO:0015926">
    <property type="term" value="F:glucosidase activity"/>
    <property type="evidence" value="ECO:0007669"/>
    <property type="project" value="InterPro"/>
</dbReference>
<dbReference type="SUPFAM" id="SSF51445">
    <property type="entry name" value="(Trans)glycosidases"/>
    <property type="match status" value="1"/>
</dbReference>
<gene>
    <name evidence="7" type="ORF">C1H76_8936</name>
</gene>
<dbReference type="AlphaFoldDB" id="A0A4U7AQ58"/>
<dbReference type="EMBL" id="PTQR01000123">
    <property type="protein sequence ID" value="TKX19045.1"/>
    <property type="molecule type" value="Genomic_DNA"/>
</dbReference>
<feature type="chain" id="PRO_5020837486" description="Arabinogalactan endo-beta-1,4-galactanase" evidence="6">
    <location>
        <begin position="19"/>
        <end position="356"/>
    </location>
</feature>
<proteinExistence type="inferred from homology"/>
<accession>A0A4U7AQ58</accession>
<dbReference type="GO" id="GO:0045490">
    <property type="term" value="P:pectin catabolic process"/>
    <property type="evidence" value="ECO:0007669"/>
    <property type="project" value="TreeGrafter"/>
</dbReference>
<evidence type="ECO:0000256" key="6">
    <source>
        <dbReference type="RuleBase" id="RU361192"/>
    </source>
</evidence>
<keyword evidence="4 6" id="KW-0378">Hydrolase</keyword>
<dbReference type="PANTHER" id="PTHR34983">
    <property type="entry name" value="ARABINOGALACTAN ENDO-BETA-1,4-GALACTANASE A"/>
    <property type="match status" value="1"/>
</dbReference>
<reference evidence="7 8" key="1">
    <citation type="submission" date="2018-02" db="EMBL/GenBank/DDBJ databases">
        <title>Draft genome sequences of Elsinoe sp., causing black scab on jojoba.</title>
        <authorList>
            <person name="Stodart B."/>
            <person name="Jeffress S."/>
            <person name="Ash G."/>
            <person name="Arun Chinnappa K."/>
        </authorList>
    </citation>
    <scope>NUCLEOTIDE SEQUENCE [LARGE SCALE GENOMIC DNA]</scope>
    <source>
        <strain evidence="7 8">Hillstone_2</strain>
    </source>
</reference>
<protein>
    <recommendedName>
        <fullName evidence="3 6">Arabinogalactan endo-beta-1,4-galactanase</fullName>
        <ecNumber evidence="3 6">3.2.1.89</ecNumber>
    </recommendedName>
</protein>
<comment type="catalytic activity">
    <reaction evidence="1 6">
        <text>The enzyme specifically hydrolyzes (1-&gt;4)-beta-D-galactosidic linkages in type I arabinogalactans.</text>
        <dbReference type="EC" id="3.2.1.89"/>
    </reaction>
</comment>
<dbReference type="InterPro" id="IPR017853">
    <property type="entry name" value="GH"/>
</dbReference>
<organism evidence="7 8">
    <name type="scientific">Elsinoe australis</name>
    <dbReference type="NCBI Taxonomy" id="40998"/>
    <lineage>
        <taxon>Eukaryota</taxon>
        <taxon>Fungi</taxon>
        <taxon>Dikarya</taxon>
        <taxon>Ascomycota</taxon>
        <taxon>Pezizomycotina</taxon>
        <taxon>Dothideomycetes</taxon>
        <taxon>Dothideomycetidae</taxon>
        <taxon>Myriangiales</taxon>
        <taxon>Elsinoaceae</taxon>
        <taxon>Elsinoe</taxon>
    </lineage>
</organism>
<keyword evidence="5 6" id="KW-0326">Glycosidase</keyword>
<dbReference type="Proteomes" id="UP000308133">
    <property type="component" value="Unassembled WGS sequence"/>
</dbReference>
<dbReference type="Pfam" id="PF07745">
    <property type="entry name" value="Glyco_hydro_53"/>
    <property type="match status" value="1"/>
</dbReference>
<evidence type="ECO:0000313" key="7">
    <source>
        <dbReference type="EMBL" id="TKX19045.1"/>
    </source>
</evidence>
<dbReference type="InterPro" id="IPR011683">
    <property type="entry name" value="Glyco_hydro_53"/>
</dbReference>